<evidence type="ECO:0000256" key="2">
    <source>
        <dbReference type="ARBA" id="ARBA00022475"/>
    </source>
</evidence>
<dbReference type="EMBL" id="JAGQFT010000080">
    <property type="protein sequence ID" value="MBR0562873.1"/>
    <property type="molecule type" value="Genomic_DNA"/>
</dbReference>
<evidence type="ECO:0000256" key="5">
    <source>
        <dbReference type="ARBA" id="ARBA00022750"/>
    </source>
</evidence>
<protein>
    <recommendedName>
        <fullName evidence="9">Lipoprotein signal peptidase</fullName>
        <ecNumber evidence="9">3.4.23.36</ecNumber>
    </recommendedName>
    <alternativeName>
        <fullName evidence="9">Prolipoprotein signal peptidase</fullName>
    </alternativeName>
    <alternativeName>
        <fullName evidence="9">Signal peptidase II</fullName>
        <shortName evidence="9">SPase II</shortName>
    </alternativeName>
</protein>
<feature type="active site" evidence="9">
    <location>
        <position position="142"/>
    </location>
</feature>
<evidence type="ECO:0000256" key="11">
    <source>
        <dbReference type="RuleBase" id="RU004181"/>
    </source>
</evidence>
<feature type="active site" evidence="9">
    <location>
        <position position="124"/>
    </location>
</feature>
<keyword evidence="6 9" id="KW-0378">Hydrolase</keyword>
<gene>
    <name evidence="9 12" type="primary">lspA</name>
    <name evidence="13" type="ORF">KB893_012335</name>
    <name evidence="12" type="ORF">KB893_10145</name>
</gene>
<dbReference type="AlphaFoldDB" id="A0A8J7VVU4"/>
<comment type="similarity">
    <text evidence="1 9 11">Belongs to the peptidase A8 family.</text>
</comment>
<keyword evidence="5 9" id="KW-0064">Aspartyl protease</keyword>
<organism evidence="12">
    <name type="scientific">Coralloluteibacterium stylophorae</name>
    <dbReference type="NCBI Taxonomy" id="1776034"/>
    <lineage>
        <taxon>Bacteria</taxon>
        <taxon>Pseudomonadati</taxon>
        <taxon>Pseudomonadota</taxon>
        <taxon>Gammaproteobacteria</taxon>
        <taxon>Lysobacterales</taxon>
        <taxon>Lysobacteraceae</taxon>
        <taxon>Coralloluteibacterium</taxon>
    </lineage>
</organism>
<dbReference type="UniPathway" id="UPA00665"/>
<keyword evidence="2 9" id="KW-1003">Cell membrane</keyword>
<dbReference type="EC" id="3.4.23.36" evidence="9"/>
<dbReference type="RefSeq" id="WP_211926804.1">
    <property type="nucleotide sequence ID" value="NZ_JAGQFT020000008.1"/>
</dbReference>
<evidence type="ECO:0000256" key="3">
    <source>
        <dbReference type="ARBA" id="ARBA00022670"/>
    </source>
</evidence>
<dbReference type="PANTHER" id="PTHR33695:SF1">
    <property type="entry name" value="LIPOPROTEIN SIGNAL PEPTIDASE"/>
    <property type="match status" value="1"/>
</dbReference>
<dbReference type="GO" id="GO:0006508">
    <property type="term" value="P:proteolysis"/>
    <property type="evidence" value="ECO:0007669"/>
    <property type="project" value="UniProtKB-KW"/>
</dbReference>
<dbReference type="Proteomes" id="UP000675747">
    <property type="component" value="Unassembled WGS sequence"/>
</dbReference>
<accession>A0A8J7VVU4</accession>
<evidence type="ECO:0000256" key="1">
    <source>
        <dbReference type="ARBA" id="ARBA00006139"/>
    </source>
</evidence>
<dbReference type="Pfam" id="PF01252">
    <property type="entry name" value="Peptidase_A8"/>
    <property type="match status" value="1"/>
</dbReference>
<comment type="pathway">
    <text evidence="9">Protein modification; lipoprotein biosynthesis (signal peptide cleavage).</text>
</comment>
<dbReference type="InterPro" id="IPR001872">
    <property type="entry name" value="Peptidase_A8"/>
</dbReference>
<comment type="function">
    <text evidence="9 10">This protein specifically catalyzes the removal of signal peptides from prolipoproteins.</text>
</comment>
<evidence type="ECO:0000313" key="14">
    <source>
        <dbReference type="Proteomes" id="UP000675747"/>
    </source>
</evidence>
<evidence type="ECO:0000256" key="7">
    <source>
        <dbReference type="ARBA" id="ARBA00022989"/>
    </source>
</evidence>
<keyword evidence="14" id="KW-1185">Reference proteome</keyword>
<comment type="caution">
    <text evidence="9">Lacks conserved residue(s) required for the propagation of feature annotation.</text>
</comment>
<comment type="caution">
    <text evidence="12">The sequence shown here is derived from an EMBL/GenBank/DDBJ whole genome shotgun (WGS) entry which is preliminary data.</text>
</comment>
<evidence type="ECO:0000256" key="8">
    <source>
        <dbReference type="ARBA" id="ARBA00023136"/>
    </source>
</evidence>
<keyword evidence="3 9" id="KW-0645">Protease</keyword>
<dbReference type="GO" id="GO:0005886">
    <property type="term" value="C:plasma membrane"/>
    <property type="evidence" value="ECO:0007669"/>
    <property type="project" value="UniProtKB-SubCell"/>
</dbReference>
<dbReference type="PROSITE" id="PS00855">
    <property type="entry name" value="SPASE_II"/>
    <property type="match status" value="1"/>
</dbReference>
<evidence type="ECO:0000256" key="10">
    <source>
        <dbReference type="RuleBase" id="RU000594"/>
    </source>
</evidence>
<evidence type="ECO:0000313" key="12">
    <source>
        <dbReference type="EMBL" id="MBR0562873.1"/>
    </source>
</evidence>
<keyword evidence="7 9" id="KW-1133">Transmembrane helix</keyword>
<dbReference type="PANTHER" id="PTHR33695">
    <property type="entry name" value="LIPOPROTEIN SIGNAL PEPTIDASE"/>
    <property type="match status" value="1"/>
</dbReference>
<evidence type="ECO:0000256" key="6">
    <source>
        <dbReference type="ARBA" id="ARBA00022801"/>
    </source>
</evidence>
<dbReference type="HAMAP" id="MF_00161">
    <property type="entry name" value="LspA"/>
    <property type="match status" value="1"/>
</dbReference>
<feature type="transmembrane region" description="Helical" evidence="9">
    <location>
        <begin position="100"/>
        <end position="118"/>
    </location>
</feature>
<feature type="transmembrane region" description="Helical" evidence="9">
    <location>
        <begin position="138"/>
        <end position="159"/>
    </location>
</feature>
<sequence length="179" mass="20110">MLRNPNPKALAWLLASLLVIVADQLSKYWVLTSLPEFTAVPVVEGWWNWYRSYNTGAAFSLLSDAGGWQQPLLVSLALCITGLLGYWLSKTPTDDWKTALPYALVIGGALSNVIDRLLRGHVVDFIQWYWRDHYWPVFNLSDMAIVAGASGMFLVGLLASPRDQHHRAAQSRSSETHIR</sequence>
<reference evidence="13 14" key="1">
    <citation type="journal article" date="2021" name="Microbiol. Resour. Announc.">
        <title>Draft Genome Sequence of Coralloluteibacterium stylophorae LMG 29479T.</title>
        <authorList>
            <person name="Karlyshev A.V."/>
            <person name="Kudryashova E.B."/>
            <person name="Ariskina E.V."/>
            <person name="Conroy A.P."/>
            <person name="Abidueva E.Y."/>
        </authorList>
    </citation>
    <scope>NUCLEOTIDE SEQUENCE [LARGE SCALE GENOMIC DNA]</scope>
    <source>
        <strain evidence="13 14">LMG 29479</strain>
    </source>
</reference>
<evidence type="ECO:0000256" key="4">
    <source>
        <dbReference type="ARBA" id="ARBA00022692"/>
    </source>
</evidence>
<reference evidence="12" key="2">
    <citation type="submission" date="2021-04" db="EMBL/GenBank/DDBJ databases">
        <authorList>
            <person name="Karlyshev A.V."/>
        </authorList>
    </citation>
    <scope>NUCLEOTIDE SEQUENCE</scope>
    <source>
        <strain evidence="12">LMG 29479</strain>
    </source>
</reference>
<name>A0A8J7VVU4_9GAMM</name>
<dbReference type="NCBIfam" id="TIGR00077">
    <property type="entry name" value="lspA"/>
    <property type="match status" value="1"/>
</dbReference>
<feature type="transmembrane region" description="Helical" evidence="9">
    <location>
        <begin position="68"/>
        <end position="88"/>
    </location>
</feature>
<comment type="catalytic activity">
    <reaction evidence="9 10">
        <text>Release of signal peptides from bacterial membrane prolipoproteins. Hydrolyzes -Xaa-Yaa-Zaa-|-(S,diacylglyceryl)Cys-, in which Xaa is hydrophobic (preferably Leu), and Yaa (Ala or Ser) and Zaa (Gly or Ala) have small, neutral side chains.</text>
        <dbReference type="EC" id="3.4.23.36"/>
    </reaction>
</comment>
<keyword evidence="8 9" id="KW-0472">Membrane</keyword>
<proteinExistence type="inferred from homology"/>
<dbReference type="PRINTS" id="PR00781">
    <property type="entry name" value="LIPOSIGPTASE"/>
</dbReference>
<dbReference type="EMBL" id="JAGQFT020000008">
    <property type="protein sequence ID" value="MBS7457919.1"/>
    <property type="molecule type" value="Genomic_DNA"/>
</dbReference>
<evidence type="ECO:0000313" key="13">
    <source>
        <dbReference type="EMBL" id="MBS7457919.1"/>
    </source>
</evidence>
<keyword evidence="4 9" id="KW-0812">Transmembrane</keyword>
<comment type="subcellular location">
    <subcellularLocation>
        <location evidence="9">Cell membrane</location>
        <topology evidence="9">Multi-pass membrane protein</topology>
    </subcellularLocation>
</comment>
<evidence type="ECO:0000256" key="9">
    <source>
        <dbReference type="HAMAP-Rule" id="MF_00161"/>
    </source>
</evidence>
<dbReference type="GO" id="GO:0004190">
    <property type="term" value="F:aspartic-type endopeptidase activity"/>
    <property type="evidence" value="ECO:0007669"/>
    <property type="project" value="UniProtKB-UniRule"/>
</dbReference>